<dbReference type="Proteomes" id="UP000515317">
    <property type="component" value="Chromosome"/>
</dbReference>
<feature type="transmembrane region" description="Helical" evidence="1">
    <location>
        <begin position="345"/>
        <end position="363"/>
    </location>
</feature>
<dbReference type="EMBL" id="AP023361">
    <property type="protein sequence ID" value="BCJ92370.1"/>
    <property type="molecule type" value="Genomic_DNA"/>
</dbReference>
<keyword evidence="3" id="KW-1185">Reference proteome</keyword>
<reference evidence="2 3" key="1">
    <citation type="submission" date="2020-08" db="EMBL/GenBank/DDBJ databases">
        <title>Genome sequence of Rhizobiales bacterium strain IZ6.</title>
        <authorList>
            <person name="Nakai R."/>
            <person name="Naganuma T."/>
        </authorList>
    </citation>
    <scope>NUCLEOTIDE SEQUENCE [LARGE SCALE GENOMIC DNA]</scope>
    <source>
        <strain evidence="2 3">IZ6</strain>
    </source>
</reference>
<gene>
    <name evidence="2" type="ORF">IZ6_31050</name>
</gene>
<feature type="transmembrane region" description="Helical" evidence="1">
    <location>
        <begin position="185"/>
        <end position="209"/>
    </location>
</feature>
<accession>A0A6S6QZ49</accession>
<dbReference type="RefSeq" id="WP_222875941.1">
    <property type="nucleotide sequence ID" value="NZ_AP023361.1"/>
</dbReference>
<organism evidence="2 3">
    <name type="scientific">Terrihabitans soli</name>
    <dbReference type="NCBI Taxonomy" id="708113"/>
    <lineage>
        <taxon>Bacteria</taxon>
        <taxon>Pseudomonadati</taxon>
        <taxon>Pseudomonadota</taxon>
        <taxon>Alphaproteobacteria</taxon>
        <taxon>Hyphomicrobiales</taxon>
        <taxon>Terrihabitans</taxon>
    </lineage>
</organism>
<dbReference type="KEGG" id="tso:IZ6_31050"/>
<feature type="transmembrane region" description="Helical" evidence="1">
    <location>
        <begin position="424"/>
        <end position="447"/>
    </location>
</feature>
<feature type="transmembrane region" description="Helical" evidence="1">
    <location>
        <begin position="285"/>
        <end position="305"/>
    </location>
</feature>
<evidence type="ECO:0000313" key="2">
    <source>
        <dbReference type="EMBL" id="BCJ92370.1"/>
    </source>
</evidence>
<feature type="transmembrane region" description="Helical" evidence="1">
    <location>
        <begin position="230"/>
        <end position="247"/>
    </location>
</feature>
<feature type="transmembrane region" description="Helical" evidence="1">
    <location>
        <begin position="107"/>
        <end position="126"/>
    </location>
</feature>
<sequence length="580" mass="61126">MNWSPVPDLISPGRPARVALAATLLVATIQAMRGWSRLPDSLGDTDDALRLSMVRDLLSGRAWFDTHIDRLQPPEGLDMHWSRLLDGAMALLDGILGLFLSPETAELVFRFVWPLLWVFPLVLGAALVARRLGGSAAVLAAAIFIASVPVQMQFGPGRIDHHNAQIALSMLVLAGAVNLETRWGPWLAGIATGLLLAIGLEAIIFAALCGVKIALRFADGAHYAKAARRYALALGATALIAFAAQTPPRLWTATACDMLSVNLLAGLAAASLGLLLASFVKGGRLLRLFAVLAAGGVSLAFYLGLDPACASGPFAHMAPRLKTDWFDHVVEVMSWPDFYKIRPPLAATLMAPPVLALIAFAIAVVRERKLLRDPAFILVVAVFIAALLSGFFVVRSLSYAGAFAAVLLAGVFPLLLPKRIGGNFVATGIAALLISPTPIAFAAAAIAGSQRAETSADRKLCTASASFAEFAAVTPGLVLADIDTGPHLLAHTPHSALAAPYHRMGEGISTAHDLWAAPAGFAVSLLKTRGVVYVMLCPARGTSPVAFPKDSLRTALEKGDVPSGLDPVPAGDVFKVWRVK</sequence>
<proteinExistence type="predicted"/>
<keyword evidence="1" id="KW-0472">Membrane</keyword>
<protein>
    <submittedName>
        <fullName evidence="2">Uncharacterized protein</fullName>
    </submittedName>
</protein>
<evidence type="ECO:0000313" key="3">
    <source>
        <dbReference type="Proteomes" id="UP000515317"/>
    </source>
</evidence>
<dbReference type="AlphaFoldDB" id="A0A6S6QZ49"/>
<name>A0A6S6QZ49_9HYPH</name>
<evidence type="ECO:0000256" key="1">
    <source>
        <dbReference type="SAM" id="Phobius"/>
    </source>
</evidence>
<keyword evidence="1" id="KW-0812">Transmembrane</keyword>
<feature type="transmembrane region" description="Helical" evidence="1">
    <location>
        <begin position="375"/>
        <end position="393"/>
    </location>
</feature>
<feature type="transmembrane region" description="Helical" evidence="1">
    <location>
        <begin position="399"/>
        <end position="417"/>
    </location>
</feature>
<feature type="transmembrane region" description="Helical" evidence="1">
    <location>
        <begin position="132"/>
        <end position="150"/>
    </location>
</feature>
<keyword evidence="1" id="KW-1133">Transmembrane helix</keyword>
<feature type="transmembrane region" description="Helical" evidence="1">
    <location>
        <begin position="259"/>
        <end position="278"/>
    </location>
</feature>